<dbReference type="Pfam" id="PF05853">
    <property type="entry name" value="BKACE"/>
    <property type="match status" value="1"/>
</dbReference>
<organism evidence="5 6">
    <name type="scientific">Anaeroselena agilis</name>
    <dbReference type="NCBI Taxonomy" id="3063788"/>
    <lineage>
        <taxon>Bacteria</taxon>
        <taxon>Bacillati</taxon>
        <taxon>Bacillota</taxon>
        <taxon>Negativicutes</taxon>
        <taxon>Acetonemataceae</taxon>
        <taxon>Anaeroselena</taxon>
    </lineage>
</organism>
<keyword evidence="2" id="KW-0808">Transferase</keyword>
<keyword evidence="6" id="KW-1185">Reference proteome</keyword>
<evidence type="ECO:0000256" key="1">
    <source>
        <dbReference type="ARBA" id="ARBA00001947"/>
    </source>
</evidence>
<dbReference type="Gene3D" id="3.20.20.70">
    <property type="entry name" value="Aldolase class I"/>
    <property type="match status" value="1"/>
</dbReference>
<evidence type="ECO:0000256" key="4">
    <source>
        <dbReference type="ARBA" id="ARBA00022833"/>
    </source>
</evidence>
<proteinExistence type="predicted"/>
<reference evidence="5 6" key="1">
    <citation type="submission" date="2023-07" db="EMBL/GenBank/DDBJ databases">
        <title>The novel representative of Negativicutes class, Anaeroselena agilis gen. nov. sp. nov.</title>
        <authorList>
            <person name="Prokofeva M.I."/>
            <person name="Elcheninov A.G."/>
            <person name="Klyukina A."/>
            <person name="Kublanov I.V."/>
            <person name="Frolov E.N."/>
            <person name="Podosokorskaya O.A."/>
        </authorList>
    </citation>
    <scope>NUCLEOTIDE SEQUENCE [LARGE SCALE GENOMIC DNA]</scope>
    <source>
        <strain evidence="5 6">4137-cl</strain>
    </source>
</reference>
<dbReference type="PANTHER" id="PTHR37418:SF2">
    <property type="entry name" value="3-KETO-5-AMINOHEXANOATE CLEAVAGE ENZYME"/>
    <property type="match status" value="1"/>
</dbReference>
<dbReference type="PANTHER" id="PTHR37418">
    <property type="entry name" value="3-KETO-5-AMINOHEXANOATE CLEAVAGE ENZYME-RELATED"/>
    <property type="match status" value="1"/>
</dbReference>
<gene>
    <name evidence="5" type="ORF">Q4T40_19650</name>
</gene>
<protein>
    <submittedName>
        <fullName evidence="5">3-keto-5-aminohexanoate cleavage protein</fullName>
    </submittedName>
</protein>
<evidence type="ECO:0000313" key="5">
    <source>
        <dbReference type="EMBL" id="MDT8903447.1"/>
    </source>
</evidence>
<name>A0ABU3P357_9FIRM</name>
<dbReference type="InterPro" id="IPR008567">
    <property type="entry name" value="BKACE"/>
</dbReference>
<dbReference type="InterPro" id="IPR013785">
    <property type="entry name" value="Aldolase_TIM"/>
</dbReference>
<sequence>MTAALCGAGTTRALSPHVPLTPDEIAADAVACVKAGASIVHIHVRDEQGNNSMATELFVEVVGKVRAAVAAAGLDVVLNLTTSGSKWPEDVRVAHLPVLMPEMCSYDPGSMNWANSYVFLNTPAFLEKLGAVCQELQIKPEIEIFDAGMLGNVEYYLKKGVLKPPCHYQFVLDVPGGMPGNIESLAYLLPKLPQGSTWSITGIGKSHVPMMLAGLAAGCDGLRVGLEDNVFLEKGVHATNAQLVERAVELGKVVGRQIATAEETRQILGLKKHR</sequence>
<dbReference type="EMBL" id="JAUOZS010000001">
    <property type="protein sequence ID" value="MDT8903447.1"/>
    <property type="molecule type" value="Genomic_DNA"/>
</dbReference>
<evidence type="ECO:0000313" key="6">
    <source>
        <dbReference type="Proteomes" id="UP001254848"/>
    </source>
</evidence>
<comment type="caution">
    <text evidence="5">The sequence shown here is derived from an EMBL/GenBank/DDBJ whole genome shotgun (WGS) entry which is preliminary data.</text>
</comment>
<keyword evidence="4" id="KW-0862">Zinc</keyword>
<dbReference type="RefSeq" id="WP_413782514.1">
    <property type="nucleotide sequence ID" value="NZ_JAUOZS010000001.1"/>
</dbReference>
<evidence type="ECO:0000256" key="2">
    <source>
        <dbReference type="ARBA" id="ARBA00022679"/>
    </source>
</evidence>
<comment type="cofactor">
    <cofactor evidence="1">
        <name>Zn(2+)</name>
        <dbReference type="ChEBI" id="CHEBI:29105"/>
    </cofactor>
</comment>
<evidence type="ECO:0000256" key="3">
    <source>
        <dbReference type="ARBA" id="ARBA00022723"/>
    </source>
</evidence>
<keyword evidence="3" id="KW-0479">Metal-binding</keyword>
<dbReference type="Proteomes" id="UP001254848">
    <property type="component" value="Unassembled WGS sequence"/>
</dbReference>
<accession>A0ABU3P357</accession>